<evidence type="ECO:0000313" key="1">
    <source>
        <dbReference type="EMBL" id="GFH08730.1"/>
    </source>
</evidence>
<proteinExistence type="predicted"/>
<accession>A0A699YF10</accession>
<organism evidence="1 2">
    <name type="scientific">Haematococcus lacustris</name>
    <name type="common">Green alga</name>
    <name type="synonym">Haematococcus pluvialis</name>
    <dbReference type="NCBI Taxonomy" id="44745"/>
    <lineage>
        <taxon>Eukaryota</taxon>
        <taxon>Viridiplantae</taxon>
        <taxon>Chlorophyta</taxon>
        <taxon>core chlorophytes</taxon>
        <taxon>Chlorophyceae</taxon>
        <taxon>CS clade</taxon>
        <taxon>Chlamydomonadales</taxon>
        <taxon>Haematococcaceae</taxon>
        <taxon>Haematococcus</taxon>
    </lineage>
</organism>
<evidence type="ECO:0000313" key="2">
    <source>
        <dbReference type="Proteomes" id="UP000485058"/>
    </source>
</evidence>
<name>A0A699YF10_HAELA</name>
<protein>
    <submittedName>
        <fullName evidence="1">Uncharacterized protein</fullName>
    </submittedName>
</protein>
<keyword evidence="2" id="KW-1185">Reference proteome</keyword>
<sequence>MGPCWCGMHPGCCASGSGISTPLHQLLERDCWNPMWWACRVPQQHLAPPAAAPVVVVAVTDAP</sequence>
<gene>
    <name evidence="1" type="ORF">HaLaN_03746</name>
</gene>
<dbReference type="EMBL" id="BLLF01000181">
    <property type="protein sequence ID" value="GFH08730.1"/>
    <property type="molecule type" value="Genomic_DNA"/>
</dbReference>
<dbReference type="Proteomes" id="UP000485058">
    <property type="component" value="Unassembled WGS sequence"/>
</dbReference>
<dbReference type="AlphaFoldDB" id="A0A699YF10"/>
<reference evidence="1 2" key="1">
    <citation type="submission" date="2020-02" db="EMBL/GenBank/DDBJ databases">
        <title>Draft genome sequence of Haematococcus lacustris strain NIES-144.</title>
        <authorList>
            <person name="Morimoto D."/>
            <person name="Nakagawa S."/>
            <person name="Yoshida T."/>
            <person name="Sawayama S."/>
        </authorList>
    </citation>
    <scope>NUCLEOTIDE SEQUENCE [LARGE SCALE GENOMIC DNA]</scope>
    <source>
        <strain evidence="1 2">NIES-144</strain>
    </source>
</reference>
<comment type="caution">
    <text evidence="1">The sequence shown here is derived from an EMBL/GenBank/DDBJ whole genome shotgun (WGS) entry which is preliminary data.</text>
</comment>